<dbReference type="InterPro" id="IPR025420">
    <property type="entry name" value="DUF4143"/>
</dbReference>
<proteinExistence type="predicted"/>
<dbReference type="Proteomes" id="UP000033047">
    <property type="component" value="Unassembled WGS sequence"/>
</dbReference>
<dbReference type="SMART" id="SM00382">
    <property type="entry name" value="AAA"/>
    <property type="match status" value="1"/>
</dbReference>
<dbReference type="Pfam" id="PF13635">
    <property type="entry name" value="DUF4143"/>
    <property type="match status" value="1"/>
</dbReference>
<dbReference type="AlphaFoldDB" id="A0A0F5JGJ1"/>
<dbReference type="InterPro" id="IPR041682">
    <property type="entry name" value="AAA_14"/>
</dbReference>
<dbReference type="HOGENOM" id="CLU_047370_0_0_10"/>
<name>A0A0F5JGJ1_9BACT</name>
<evidence type="ECO:0000313" key="2">
    <source>
        <dbReference type="EMBL" id="KKB56946.1"/>
    </source>
</evidence>
<evidence type="ECO:0000313" key="3">
    <source>
        <dbReference type="Proteomes" id="UP000033047"/>
    </source>
</evidence>
<dbReference type="RefSeq" id="WP_046145770.1">
    <property type="nucleotide sequence ID" value="NZ_KQ033912.1"/>
</dbReference>
<evidence type="ECO:0000259" key="1">
    <source>
        <dbReference type="SMART" id="SM00382"/>
    </source>
</evidence>
<gene>
    <name evidence="2" type="ORF">HMPREF1535_01598</name>
</gene>
<protein>
    <recommendedName>
        <fullName evidence="1">AAA+ ATPase domain-containing protein</fullName>
    </recommendedName>
</protein>
<dbReference type="InterPro" id="IPR003593">
    <property type="entry name" value="AAA+_ATPase"/>
</dbReference>
<dbReference type="InterPro" id="IPR027417">
    <property type="entry name" value="P-loop_NTPase"/>
</dbReference>
<sequence>MAFRRNIEDKLKAWSQSPFRKPLVLRGARQVGKTTAVKQFAVNYEQFIYLNLETDDAKSFEGERDIHKIVDRIFFLKDGEKGKADTLIFIDEIQEVPSALNMLRYFYEEYPEYHVIAAGSLLESLFDRDVSFPVGRVDYLYMYPFTFGEFLEALGERNALNAYRQVPVPDYAVDKLMQLFHTYTLVGGMPEAVYRYVVTKDLSQVKPVYDSLLLSYLDDVEKYAKTTNQMQVMRHCIRSCFAEAGERIKFAGFGESAYSSKEVGEAMRTLRKALILHLTYPTTQTMLPFTPDIKRSPRLQVLDTGMLNYFSNIQKEVFTSKDLNNLYKGRIAEHIVGQELIAHSDNYLQPLQFWIREQKTSNAEVDFLYPSAYGHIPVEVKAGATGHLKSLLMYMDLSGASLAIRLYAGPYHQEEIKISESKSFTLINMPYCLTGMLSAYIESYMAIKERG</sequence>
<accession>A0A0F5JGJ1</accession>
<dbReference type="PATRIC" id="fig|927665.4.peg.1633"/>
<dbReference type="STRING" id="927665.HMPREF1535_01598"/>
<comment type="caution">
    <text evidence="2">The sequence shown here is derived from an EMBL/GenBank/DDBJ whole genome shotgun (WGS) entry which is preliminary data.</text>
</comment>
<dbReference type="PANTHER" id="PTHR33295:SF7">
    <property type="entry name" value="ATPASE"/>
    <property type="match status" value="1"/>
</dbReference>
<dbReference type="Gene3D" id="3.40.50.300">
    <property type="entry name" value="P-loop containing nucleotide triphosphate hydrolases"/>
    <property type="match status" value="1"/>
</dbReference>
<dbReference type="EMBL" id="AQHV01000010">
    <property type="protein sequence ID" value="KKB56946.1"/>
    <property type="molecule type" value="Genomic_DNA"/>
</dbReference>
<dbReference type="Pfam" id="PF13173">
    <property type="entry name" value="AAA_14"/>
    <property type="match status" value="1"/>
</dbReference>
<feature type="domain" description="AAA+ ATPase" evidence="1">
    <location>
        <begin position="19"/>
        <end position="136"/>
    </location>
</feature>
<dbReference type="CDD" id="cd00009">
    <property type="entry name" value="AAA"/>
    <property type="match status" value="1"/>
</dbReference>
<dbReference type="SUPFAM" id="SSF52540">
    <property type="entry name" value="P-loop containing nucleoside triphosphate hydrolases"/>
    <property type="match status" value="1"/>
</dbReference>
<dbReference type="PANTHER" id="PTHR33295">
    <property type="entry name" value="ATPASE"/>
    <property type="match status" value="1"/>
</dbReference>
<organism evidence="2 3">
    <name type="scientific">Parabacteroides goldsteinii DSM 19448 = WAL 12034</name>
    <dbReference type="NCBI Taxonomy" id="927665"/>
    <lineage>
        <taxon>Bacteria</taxon>
        <taxon>Pseudomonadati</taxon>
        <taxon>Bacteroidota</taxon>
        <taxon>Bacteroidia</taxon>
        <taxon>Bacteroidales</taxon>
        <taxon>Tannerellaceae</taxon>
        <taxon>Parabacteroides</taxon>
    </lineage>
</organism>
<reference evidence="2 3" key="1">
    <citation type="submission" date="2013-04" db="EMBL/GenBank/DDBJ databases">
        <title>The Genome Sequence of Parabacteroides goldsteinii DSM 19448.</title>
        <authorList>
            <consortium name="The Broad Institute Genomics Platform"/>
            <person name="Earl A."/>
            <person name="Ward D."/>
            <person name="Feldgarden M."/>
            <person name="Gevers D."/>
            <person name="Martens E."/>
            <person name="Sakamoto M."/>
            <person name="Benno Y."/>
            <person name="Song Y."/>
            <person name="Liu C."/>
            <person name="Lee J."/>
            <person name="Bolanos M."/>
            <person name="Vaisanen M.L."/>
            <person name="Finegold S.M."/>
            <person name="Walker B."/>
            <person name="Young S."/>
            <person name="Zeng Q."/>
            <person name="Gargeya S."/>
            <person name="Fitzgerald M."/>
            <person name="Haas B."/>
            <person name="Abouelleil A."/>
            <person name="Allen A.W."/>
            <person name="Alvarado L."/>
            <person name="Arachchi H.M."/>
            <person name="Berlin A.M."/>
            <person name="Chapman S.B."/>
            <person name="Gainer-Dewar J."/>
            <person name="Goldberg J."/>
            <person name="Griggs A."/>
            <person name="Gujja S."/>
            <person name="Hansen M."/>
            <person name="Howarth C."/>
            <person name="Imamovic A."/>
            <person name="Ireland A."/>
            <person name="Larimer J."/>
            <person name="McCowan C."/>
            <person name="Murphy C."/>
            <person name="Pearson M."/>
            <person name="Poon T.W."/>
            <person name="Priest M."/>
            <person name="Roberts A."/>
            <person name="Saif S."/>
            <person name="Shea T."/>
            <person name="Sisk P."/>
            <person name="Sykes S."/>
            <person name="Wortman J."/>
            <person name="Nusbaum C."/>
            <person name="Birren B."/>
        </authorList>
    </citation>
    <scope>NUCLEOTIDE SEQUENCE [LARGE SCALE GENOMIC DNA]</scope>
    <source>
        <strain evidence="2 3">DSM 19448</strain>
    </source>
</reference>